<proteinExistence type="predicted"/>
<dbReference type="PANTHER" id="PTHR11614">
    <property type="entry name" value="PHOSPHOLIPASE-RELATED"/>
    <property type="match status" value="1"/>
</dbReference>
<dbReference type="Pfam" id="PF12146">
    <property type="entry name" value="Hydrolase_4"/>
    <property type="match status" value="1"/>
</dbReference>
<accession>A0A1N6GWP3</accession>
<dbReference type="InterPro" id="IPR029058">
    <property type="entry name" value="AB_hydrolase_fold"/>
</dbReference>
<keyword evidence="4" id="KW-1185">Reference proteome</keyword>
<name>A0A1N6GWP3_9SPHN</name>
<reference evidence="4" key="1">
    <citation type="submission" date="2016-11" db="EMBL/GenBank/DDBJ databases">
        <authorList>
            <person name="Varghese N."/>
            <person name="Submissions S."/>
        </authorList>
    </citation>
    <scope>NUCLEOTIDE SEQUENCE [LARGE SCALE GENOMIC DNA]</scope>
    <source>
        <strain evidence="4">DSM 22363</strain>
    </source>
</reference>
<feature type="compositionally biased region" description="Polar residues" evidence="1">
    <location>
        <begin position="1"/>
        <end position="13"/>
    </location>
</feature>
<protein>
    <submittedName>
        <fullName evidence="3">Lysophospholipase</fullName>
    </submittedName>
</protein>
<feature type="domain" description="Serine aminopeptidase S33" evidence="2">
    <location>
        <begin position="160"/>
        <end position="416"/>
    </location>
</feature>
<sequence length="437" mass="49775">MQPEGNGSQQFDVSASHRTKREESGKYGKYDGSDTNLYQHVWPQLHSACDPENRRTKCDHDVQSVGNGPTLYVSDRCGNQRNCQSDPEQVDEMFAIHGTRSRKNDLPNSNHDLWSAFLSNSEAPAFDRRAIPDTADELTWTASDGWPMRQLEWQQPEPQCRGSVLFMTGRADFYEKYLETFHDFHRQGWNISSVDWRGQGGSGRCGPHPHVGHIEDFAIWVDDLSALFASWRQDRPGPHIVIGHSMGGHLVMRALAEQRIHPDAVILSAPMLAPVGGGMPEWTAQLIAKIMCTFGRARRRAWKVSEKPLEPEVLRQGLLTHDAARYADEFFWFAQRPELRLGPASWRWVERAYSSAHHLRERKKLEQVDIPILFLATEVDRLVDHATIMRAVHLIPTAELQLFGEECAHEIYRESDAVRNVALEASFHFLDRVAPVA</sequence>
<organism evidence="3 4">
    <name type="scientific">Parasphingorhabdus marina DSM 22363</name>
    <dbReference type="NCBI Taxonomy" id="1123272"/>
    <lineage>
        <taxon>Bacteria</taxon>
        <taxon>Pseudomonadati</taxon>
        <taxon>Pseudomonadota</taxon>
        <taxon>Alphaproteobacteria</taxon>
        <taxon>Sphingomonadales</taxon>
        <taxon>Sphingomonadaceae</taxon>
        <taxon>Parasphingorhabdus</taxon>
    </lineage>
</organism>
<evidence type="ECO:0000259" key="2">
    <source>
        <dbReference type="Pfam" id="PF12146"/>
    </source>
</evidence>
<evidence type="ECO:0000313" key="4">
    <source>
        <dbReference type="Proteomes" id="UP000185192"/>
    </source>
</evidence>
<feature type="region of interest" description="Disordered" evidence="1">
    <location>
        <begin position="1"/>
        <end position="32"/>
    </location>
</feature>
<dbReference type="Proteomes" id="UP000185192">
    <property type="component" value="Unassembled WGS sequence"/>
</dbReference>
<evidence type="ECO:0000313" key="3">
    <source>
        <dbReference type="EMBL" id="SIO11857.1"/>
    </source>
</evidence>
<dbReference type="InterPro" id="IPR051044">
    <property type="entry name" value="MAG_DAG_Lipase"/>
</dbReference>
<dbReference type="EMBL" id="FSQW01000002">
    <property type="protein sequence ID" value="SIO11857.1"/>
    <property type="molecule type" value="Genomic_DNA"/>
</dbReference>
<dbReference type="SUPFAM" id="SSF53474">
    <property type="entry name" value="alpha/beta-Hydrolases"/>
    <property type="match status" value="1"/>
</dbReference>
<dbReference type="Gene3D" id="3.40.50.1820">
    <property type="entry name" value="alpha/beta hydrolase"/>
    <property type="match status" value="1"/>
</dbReference>
<feature type="compositionally biased region" description="Basic and acidic residues" evidence="1">
    <location>
        <begin position="20"/>
        <end position="32"/>
    </location>
</feature>
<evidence type="ECO:0000256" key="1">
    <source>
        <dbReference type="SAM" id="MobiDB-lite"/>
    </source>
</evidence>
<gene>
    <name evidence="3" type="ORF">SAMN02745824_3018</name>
</gene>
<dbReference type="InterPro" id="IPR022742">
    <property type="entry name" value="Hydrolase_4"/>
</dbReference>
<dbReference type="AlphaFoldDB" id="A0A1N6GWP3"/>
<dbReference type="STRING" id="1123272.SAMN02745824_3018"/>